<dbReference type="HOGENOM" id="CLU_1138565_0_0_1"/>
<organism evidence="3 5">
    <name type="scientific">Schizosaccharomyces japonicus (strain yFS275 / FY16936)</name>
    <name type="common">Fission yeast</name>
    <dbReference type="NCBI Taxonomy" id="402676"/>
    <lineage>
        <taxon>Eukaryota</taxon>
        <taxon>Fungi</taxon>
        <taxon>Dikarya</taxon>
        <taxon>Ascomycota</taxon>
        <taxon>Taphrinomycotina</taxon>
        <taxon>Schizosaccharomycetes</taxon>
        <taxon>Schizosaccharomycetales</taxon>
        <taxon>Schizosaccharomycetaceae</taxon>
        <taxon>Schizosaccharomyces</taxon>
    </lineage>
</organism>
<reference evidence="3 5" key="1">
    <citation type="journal article" date="2011" name="Science">
        <title>Comparative functional genomics of the fission yeasts.</title>
        <authorList>
            <person name="Rhind N."/>
            <person name="Chen Z."/>
            <person name="Yassour M."/>
            <person name="Thompson D.A."/>
            <person name="Haas B.J."/>
            <person name="Habib N."/>
            <person name="Wapinski I."/>
            <person name="Roy S."/>
            <person name="Lin M.F."/>
            <person name="Heiman D.I."/>
            <person name="Young S.K."/>
            <person name="Furuya K."/>
            <person name="Guo Y."/>
            <person name="Pidoux A."/>
            <person name="Chen H.M."/>
            <person name="Robbertse B."/>
            <person name="Goldberg J.M."/>
            <person name="Aoki K."/>
            <person name="Bayne E.H."/>
            <person name="Berlin A.M."/>
            <person name="Desjardins C.A."/>
            <person name="Dobbs E."/>
            <person name="Dukaj L."/>
            <person name="Fan L."/>
            <person name="FitzGerald M.G."/>
            <person name="French C."/>
            <person name="Gujja S."/>
            <person name="Hansen K."/>
            <person name="Keifenheim D."/>
            <person name="Levin J.Z."/>
            <person name="Mosher R.A."/>
            <person name="Mueller C.A."/>
            <person name="Pfiffner J."/>
            <person name="Priest M."/>
            <person name="Russ C."/>
            <person name="Smialowska A."/>
            <person name="Swoboda P."/>
            <person name="Sykes S.M."/>
            <person name="Vaughn M."/>
            <person name="Vengrova S."/>
            <person name="Yoder R."/>
            <person name="Zeng Q."/>
            <person name="Allshire R."/>
            <person name="Baulcombe D."/>
            <person name="Birren B.W."/>
            <person name="Brown W."/>
            <person name="Ekwall K."/>
            <person name="Kellis M."/>
            <person name="Leatherwood J."/>
            <person name="Levin H."/>
            <person name="Margalit H."/>
            <person name="Martienssen R."/>
            <person name="Nieduszynski C.A."/>
            <person name="Spatafora J.W."/>
            <person name="Friedman N."/>
            <person name="Dalgaard J.Z."/>
            <person name="Baumann P."/>
            <person name="Niki H."/>
            <person name="Regev A."/>
            <person name="Nusbaum C."/>
        </authorList>
    </citation>
    <scope>NUCLEOTIDE SEQUENCE [LARGE SCALE GENOMIC DNA]</scope>
    <source>
        <strain evidence="5">yFS275 / FY16936</strain>
    </source>
</reference>
<dbReference type="OMA" id="SHHAYKD"/>
<proteinExistence type="predicted"/>
<evidence type="ECO:0000313" key="5">
    <source>
        <dbReference type="Proteomes" id="UP000001744"/>
    </source>
</evidence>
<feature type="compositionally biased region" description="Acidic residues" evidence="1">
    <location>
        <begin position="197"/>
        <end position="208"/>
    </location>
</feature>
<keyword evidence="5" id="KW-1185">Reference proteome</keyword>
<dbReference type="AlphaFoldDB" id="B6JZG1"/>
<dbReference type="JaponicusDB" id="SJAG_01999">
    <property type="gene designation" value="emc10"/>
</dbReference>
<dbReference type="RefSeq" id="XP_002173222.2">
    <property type="nucleotide sequence ID" value="XM_002173186.2"/>
</dbReference>
<name>B6JZG1_SCHJY</name>
<dbReference type="EMBL" id="KE651168">
    <property type="protein sequence ID" value="EEB06929.2"/>
    <property type="molecule type" value="Genomic_DNA"/>
</dbReference>
<evidence type="ECO:0000313" key="3">
    <source>
        <dbReference type="EMBL" id="EEB06929.2"/>
    </source>
</evidence>
<dbReference type="VEuPathDB" id="FungiDB:SJAG_01999"/>
<feature type="region of interest" description="Disordered" evidence="1">
    <location>
        <begin position="160"/>
        <end position="208"/>
    </location>
</feature>
<feature type="chain" id="PRO_5002847393" evidence="2">
    <location>
        <begin position="20"/>
        <end position="244"/>
    </location>
</feature>
<dbReference type="Proteomes" id="UP000001744">
    <property type="component" value="Unassembled WGS sequence"/>
</dbReference>
<evidence type="ECO:0000256" key="1">
    <source>
        <dbReference type="SAM" id="MobiDB-lite"/>
    </source>
</evidence>
<evidence type="ECO:0000256" key="2">
    <source>
        <dbReference type="SAM" id="SignalP"/>
    </source>
</evidence>
<feature type="signal peptide" evidence="2">
    <location>
        <begin position="1"/>
        <end position="19"/>
    </location>
</feature>
<gene>
    <name evidence="4" type="primary">emc10</name>
    <name evidence="3" type="ORF">SJAG_01999</name>
</gene>
<sequence length="244" mass="27152">MMQMNFPFLLLVLAGLTSATTVTISCQENKGAVFPYGTASLEEKSFQYTSDFRATDALSKGNDVRCGMYDYDKKVWAAGTGYIRPKVAKDEGLNQESILLYVEDVNDEQGNTPEVVQATYGITKNEQVKDKSTPIVKVKNIPHGPLPNLQYAQPLNYISTKGSKQKRAPVRSKSAVANKRKAVEKKQPNKNQQPATEDIDEDEEEEEVEEKTFFQKYGLFIIPIVVLLFINGGQSTQTQGNAAR</sequence>
<keyword evidence="2" id="KW-0732">Signal</keyword>
<evidence type="ECO:0000313" key="4">
    <source>
        <dbReference type="JaponicusDB" id="SJAG_01999"/>
    </source>
</evidence>
<accession>B6JZG1</accession>
<dbReference type="Pfam" id="PF21203">
    <property type="entry name" value="ECM10"/>
    <property type="match status" value="1"/>
</dbReference>
<dbReference type="GeneID" id="7049985"/>
<protein>
    <submittedName>
        <fullName evidence="3">Peroxisomal membrane protein Pex22</fullName>
    </submittedName>
</protein>